<evidence type="ECO:0000256" key="2">
    <source>
        <dbReference type="SAM" id="SignalP"/>
    </source>
</evidence>
<dbReference type="Pfam" id="PF03797">
    <property type="entry name" value="Autotransporter"/>
    <property type="match status" value="1"/>
</dbReference>
<dbReference type="SUPFAM" id="SSF51126">
    <property type="entry name" value="Pectin lyase-like"/>
    <property type="match status" value="2"/>
</dbReference>
<dbReference type="SMART" id="SM00710">
    <property type="entry name" value="PbH1"/>
    <property type="match status" value="15"/>
</dbReference>
<dbReference type="EMBL" id="UFQC01000004">
    <property type="protein sequence ID" value="SSW64261.1"/>
    <property type="molecule type" value="Genomic_DNA"/>
</dbReference>
<dbReference type="GO" id="GO:0019867">
    <property type="term" value="C:outer membrane"/>
    <property type="evidence" value="ECO:0007669"/>
    <property type="project" value="InterPro"/>
</dbReference>
<dbReference type="GO" id="GO:0006508">
    <property type="term" value="P:proteolysis"/>
    <property type="evidence" value="ECO:0007669"/>
    <property type="project" value="UniProtKB-KW"/>
</dbReference>
<gene>
    <name evidence="4" type="ORF">AVE30378_00960</name>
</gene>
<evidence type="ECO:0000259" key="3">
    <source>
        <dbReference type="PROSITE" id="PS51208"/>
    </source>
</evidence>
<accession>A0A446C935</accession>
<name>A0A446C935_9BURK</name>
<feature type="signal peptide" evidence="2">
    <location>
        <begin position="1"/>
        <end position="31"/>
    </location>
</feature>
<feature type="region of interest" description="Disordered" evidence="1">
    <location>
        <begin position="414"/>
        <end position="452"/>
    </location>
</feature>
<dbReference type="PROSITE" id="PS51208">
    <property type="entry name" value="AUTOTRANSPORTER"/>
    <property type="match status" value="1"/>
</dbReference>
<dbReference type="InterPro" id="IPR011050">
    <property type="entry name" value="Pectin_lyase_fold/virulence"/>
</dbReference>
<dbReference type="Gene3D" id="2.160.20.20">
    <property type="match status" value="2"/>
</dbReference>
<protein>
    <submittedName>
        <fullName evidence="4">Extracellular serine protease</fullName>
        <ecNumber evidence="4">3.4.21.-</ecNumber>
    </submittedName>
</protein>
<feature type="chain" id="PRO_5019202562" evidence="2">
    <location>
        <begin position="32"/>
        <end position="1596"/>
    </location>
</feature>
<sequence length="1596" mass="161960">MSRINWSRSAPTLVLSTLTVALLLAFPQAHAEPTRDVTASGRDKVTLKRGKDYTSLTATHGGTIRGSRVDVEGRSGELVKAIDGGKIELVDTDVSADGKSRHSHHVQQGPAVSATSNDNRHSRGRDTEVSLKGGSVTTQASNSPALQASGRNATVSADGTRLKTYGNGSDVAKAVSGGTVELRNVSIKSQGRDADGVAVHGNRSSATLYRTEIETRGSNADGVEVTDGGQARVDRSEIKTSGASAAGLRVDGRNSDAELKRSEIRTRGASSSAVEVSRGGDVEIEDSELSTSGSGSAGIRVDGRGSDASVRKTEIRTSGSGASGIVLSDKAQANVSRSSISTSGRDSDGVAVGSGAELRMSRSHIGTSGRSADGLSVQGNGSKAIVDDLKISTTGKDSKALSVKNGGLAVVTDSELSTSGSGSAGIRVDGRGSDASVRKTEVRTSGSDASGIVLSDKAQANVSRSSISTSGRDSDGVAVGSGAELRMSRSQIGTSGRSADGLSVQGSGSKAIADDLKISASGKDSKALSVKSGGLAVVTDSEMSANGENGIAAAVSGEGARALILDSELTANGQDGQALEIKSSGFAYLADSVAVGSVAGATVTGSGSLLVAKNSQISAQAQENIYGRGRYQPESPIGLNVTKGGKALVLGGDVQAQGDDARGINVSGKGSSVWTVDTDIAATGQDSQGVAISKGAGAALLGSTVSADAIGISVDGRDSSLLAINTTVQAGTDTQIYTRRSDPAPGVGIAVSGGATAAVLGGQVTALGDGGAAVKVENSLALLKDVTLDATGNDANALIVRTTRDNDDRRGRRGHDRDRNEAGAWVSGATVSTSGDRSDAVLVQGRKSVALIEGSTITTTGEQASGLSVQDGGQVGLADSRVSASGAGAAAARVGSVVSRHHRAVSSLEISGSTLSATGENASGIVLENSANLSIANSVVRSTGASLTSRLDTAGQRQNISIDSGATLVQNNGTLLQVERSEEGRDGRVNLDLKDGSVTKGNIVDIQQDLVGDGGTYVRLGALASYDGLMQGVREVVTEGGNQTLHFADGSTLGSLLIDNHAVSSGGTVDNRISASGDVVVDNATLGGNWKIGGTLTGRNGAIIRPGNSVGAITTNAIDWQAGSVYQAEINAQGQSDLVEVTGSGGADISKASLVVKPENGVGRVLLNHDYTVLTAASGVQGKFTATSWDGQAYPLLALSTIYAPQSVAVRMAPDTGAIKNYGFSRNQRGAALGSATLAGSNASVDEAFFSANPRNAFDQLSGEVHASVRSILFNDMLSTSAAMQGQMRANLGAQMLPGQPTASTDAASPDAMPVSGAYPLWASFNAAGMTTNDDGNAASTRYSTTRLLVGGDAAIGGGWRLGAAAGVSSGDFKLNDRNSDGSVNNYTMMLYGGNAWKAGPGSLKLLVGGGYTRHNIDTSRTVDLAGSQDLDADYNGSTWQLFGDLGYAIALGDNYSVEPYVNVAWFKQRLRGFDESGGDAALKAGSSREDLGTYTLGLRTALVYPGKTNPFTLRGHVGWRHATGDRDPSRSMSFVQGGGSAFSVYGSPIAKNAAVVGLSGEVGLDKNFALGLSYDGQFGSGNTDNAGSLFMKVRF</sequence>
<dbReference type="InterPro" id="IPR012332">
    <property type="entry name" value="Autotransporter_pectin_lyase_C"/>
</dbReference>
<dbReference type="InterPro" id="IPR006315">
    <property type="entry name" value="OM_autotransptr_brl_dom"/>
</dbReference>
<proteinExistence type="predicted"/>
<dbReference type="SMART" id="SM00869">
    <property type="entry name" value="Autotransporter"/>
    <property type="match status" value="1"/>
</dbReference>
<dbReference type="InterPro" id="IPR036709">
    <property type="entry name" value="Autotransporte_beta_dom_sf"/>
</dbReference>
<dbReference type="NCBIfam" id="TIGR01414">
    <property type="entry name" value="autotrans_barl"/>
    <property type="match status" value="1"/>
</dbReference>
<feature type="compositionally biased region" description="Polar residues" evidence="1">
    <location>
        <begin position="135"/>
        <end position="157"/>
    </location>
</feature>
<organism evidence="4 5">
    <name type="scientific">Achromobacter veterisilvae</name>
    <dbReference type="NCBI Taxonomy" id="2069367"/>
    <lineage>
        <taxon>Bacteria</taxon>
        <taxon>Pseudomonadati</taxon>
        <taxon>Pseudomonadota</taxon>
        <taxon>Betaproteobacteria</taxon>
        <taxon>Burkholderiales</taxon>
        <taxon>Alcaligenaceae</taxon>
        <taxon>Achromobacter</taxon>
    </lineage>
</organism>
<feature type="compositionally biased region" description="Basic and acidic residues" evidence="1">
    <location>
        <begin position="250"/>
        <end position="266"/>
    </location>
</feature>
<feature type="compositionally biased region" description="Basic and acidic residues" evidence="1">
    <location>
        <begin position="301"/>
        <end position="315"/>
    </location>
</feature>
<dbReference type="Gene3D" id="2.40.128.130">
    <property type="entry name" value="Autotransporter beta-domain"/>
    <property type="match status" value="1"/>
</dbReference>
<evidence type="ECO:0000256" key="1">
    <source>
        <dbReference type="SAM" id="MobiDB-lite"/>
    </source>
</evidence>
<feature type="region of interest" description="Disordered" evidence="1">
    <location>
        <begin position="219"/>
        <end position="323"/>
    </location>
</feature>
<dbReference type="Proteomes" id="UP000289465">
    <property type="component" value="Unassembled WGS sequence"/>
</dbReference>
<dbReference type="InterPro" id="IPR005546">
    <property type="entry name" value="Autotransporte_beta"/>
</dbReference>
<keyword evidence="4" id="KW-0378">Hydrolase</keyword>
<dbReference type="SUPFAM" id="SSF103515">
    <property type="entry name" value="Autotransporter"/>
    <property type="match status" value="1"/>
</dbReference>
<feature type="compositionally biased region" description="Basic and acidic residues" evidence="1">
    <location>
        <begin position="428"/>
        <end position="442"/>
    </location>
</feature>
<dbReference type="InterPro" id="IPR006626">
    <property type="entry name" value="PbH1"/>
</dbReference>
<feature type="region of interest" description="Disordered" evidence="1">
    <location>
        <begin position="95"/>
        <end position="161"/>
    </location>
</feature>
<keyword evidence="2" id="KW-0732">Signal</keyword>
<keyword evidence="4" id="KW-0645">Protease</keyword>
<dbReference type="EC" id="3.4.21.-" evidence="4"/>
<evidence type="ECO:0000313" key="4">
    <source>
        <dbReference type="EMBL" id="SSW64261.1"/>
    </source>
</evidence>
<reference evidence="4 5" key="1">
    <citation type="submission" date="2018-07" db="EMBL/GenBank/DDBJ databases">
        <authorList>
            <person name="Peeters C."/>
        </authorList>
    </citation>
    <scope>NUCLEOTIDE SEQUENCE [LARGE SCALE GENOMIC DNA]</scope>
    <source>
        <strain evidence="4 5">LMG 30378</strain>
    </source>
</reference>
<feature type="compositionally biased region" description="Basic and acidic residues" evidence="1">
    <location>
        <begin position="118"/>
        <end position="129"/>
    </location>
</feature>
<dbReference type="GO" id="GO:0008233">
    <property type="term" value="F:peptidase activity"/>
    <property type="evidence" value="ECO:0007669"/>
    <property type="project" value="UniProtKB-KW"/>
</dbReference>
<feature type="domain" description="Autotransporter" evidence="3">
    <location>
        <begin position="1314"/>
        <end position="1596"/>
    </location>
</feature>
<evidence type="ECO:0000313" key="5">
    <source>
        <dbReference type="Proteomes" id="UP000289465"/>
    </source>
</evidence>